<dbReference type="GO" id="GO:0003684">
    <property type="term" value="F:damaged DNA binding"/>
    <property type="evidence" value="ECO:0007669"/>
    <property type="project" value="UniProtKB-UniRule"/>
</dbReference>
<dbReference type="Pfam" id="PF00488">
    <property type="entry name" value="MutS_V"/>
    <property type="match status" value="1"/>
</dbReference>
<dbReference type="Gene3D" id="1.10.1420.10">
    <property type="match status" value="2"/>
</dbReference>
<dbReference type="PIRSF" id="PIRSF037677">
    <property type="entry name" value="DNA_mis_repair_Msh6"/>
    <property type="match status" value="1"/>
</dbReference>
<protein>
    <recommendedName>
        <fullName evidence="7 8">DNA mismatch repair protein MutS</fullName>
    </recommendedName>
</protein>
<dbReference type="InterPro" id="IPR016151">
    <property type="entry name" value="DNA_mismatch_repair_MutS_N"/>
</dbReference>
<evidence type="ECO:0000313" key="11">
    <source>
        <dbReference type="EMBL" id="ARE87693.1"/>
    </source>
</evidence>
<comment type="similarity">
    <text evidence="1 7 9">Belongs to the DNA mismatch repair MutS family.</text>
</comment>
<dbReference type="PANTHER" id="PTHR11361:SF34">
    <property type="entry name" value="DNA MISMATCH REPAIR PROTEIN MSH1, MITOCHONDRIAL"/>
    <property type="match status" value="1"/>
</dbReference>
<dbReference type="Pfam" id="PF05190">
    <property type="entry name" value="MutS_IV"/>
    <property type="match status" value="1"/>
</dbReference>
<evidence type="ECO:0000256" key="9">
    <source>
        <dbReference type="RuleBase" id="RU003756"/>
    </source>
</evidence>
<dbReference type="GO" id="GO:0140664">
    <property type="term" value="F:ATP-dependent DNA damage sensor activity"/>
    <property type="evidence" value="ECO:0007669"/>
    <property type="project" value="InterPro"/>
</dbReference>
<dbReference type="InterPro" id="IPR017261">
    <property type="entry name" value="DNA_mismatch_repair_MutS/MSH"/>
</dbReference>
<keyword evidence="4 7" id="KW-0067">ATP-binding</keyword>
<dbReference type="Gene3D" id="3.40.50.300">
    <property type="entry name" value="P-loop containing nucleotide triphosphate hydrolases"/>
    <property type="match status" value="1"/>
</dbReference>
<dbReference type="FunFam" id="1.10.1420.10:FF:000007">
    <property type="entry name" value="DNA mismatch repair protein MutS"/>
    <property type="match status" value="1"/>
</dbReference>
<dbReference type="SUPFAM" id="SSF48334">
    <property type="entry name" value="DNA repair protein MutS, domain III"/>
    <property type="match status" value="1"/>
</dbReference>
<dbReference type="InterPro" id="IPR005748">
    <property type="entry name" value="DNA_mismatch_repair_MutS"/>
</dbReference>
<evidence type="ECO:0000256" key="3">
    <source>
        <dbReference type="ARBA" id="ARBA00022763"/>
    </source>
</evidence>
<sequence length="873" mass="99494">MSKLTPMMQQYTDIKNLYKDALLFFRLGDFYELFFDDAITASRELEIALTGRDCGLDERAPMCGVPHHSVNNYINRLIAKGYKVAICDQVEDPSEAKGIVKRDVVRIITPGTVIDADLLEEKKNNYLMCLYEGSTGVGISYVDISTGELFSTEITEGNFQQSLQDEISKVQPKEIIYSSENKHVYEVLYAYQKKLDFYMNEYEDWRFEYQHACKELQEHFKILSVDGLGFHGNHLGVFSTGALIDYLKNTQKRTLNHLNKVQIYTLNTTMILDFTTRRNLELVETIRDKKKKGSLLWVLDKTMTSMGGRMLRKWLEEPLLDVKKIHDRLNAVEVIKEDILLRKELKEAFKNIYDLERLSGKISYGSVNARDLIALKNSLMSIPKIKEILCSQESCLLQNLQSQINEHREITTLIEKAILDEPSPNIKEGNMIKDGFHRDLDELRRASKEGKLWISSLEAKERDKTGIKSLKIGYNKVFGYFIEVTKSNLHIVPKEYIRKQTLANCERYITPQLKEIELKVLGAEEKIILLEYQLFLEIREIIEKEVPKIQATAHAIAQLDALYSLAEVAYENGYIKPSMNDGEAIHILEGRHPVVEKMLNNNMFIANDTYLDQKENGISIITGPNMAGKSTYMRQVALIVLMAQIGSFVPAKAAAIGIVDRIFTRVGASDDLGQGQSTFMVEMSEMANILNNASSKSLLILDEIGRGTSTFDGLSIAWSVVEYISDVLKCKTLFSTHYHELTEIEGKMKTVKNYRIAVEEEGEDIVFLRKVIEGSADKSYGIQVAKLAGLPNHVIKRAQEILIGLEEEKNTVQYSQDHKVVKDTISETSEQLNFTAFNNEEVIRELKGLNLMETTPMEALNILYQLHKKVINL</sequence>
<dbReference type="SMART" id="SM00533">
    <property type="entry name" value="MUTSd"/>
    <property type="match status" value="1"/>
</dbReference>
<evidence type="ECO:0000256" key="6">
    <source>
        <dbReference type="ARBA" id="ARBA00023204"/>
    </source>
</evidence>
<dbReference type="HAMAP" id="MF_00096">
    <property type="entry name" value="MutS"/>
    <property type="match status" value="1"/>
</dbReference>
<dbReference type="InterPro" id="IPR007696">
    <property type="entry name" value="DNA_mismatch_repair_MutS_core"/>
</dbReference>
<evidence type="ECO:0000313" key="12">
    <source>
        <dbReference type="Proteomes" id="UP000192478"/>
    </source>
</evidence>
<dbReference type="InterPro" id="IPR007860">
    <property type="entry name" value="DNA_mmatch_repair_MutS_con_dom"/>
</dbReference>
<dbReference type="PROSITE" id="PS00486">
    <property type="entry name" value="DNA_MISMATCH_REPAIR_2"/>
    <property type="match status" value="1"/>
</dbReference>
<reference evidence="11 12" key="1">
    <citation type="submission" date="2017-03" db="EMBL/GenBank/DDBJ databases">
        <title>Complete sequence of Clostridium formicaceticum DSM 92.</title>
        <authorList>
            <person name="Poehlein A."/>
            <person name="Karl M."/>
            <person name="Bengelsdorf F.R."/>
            <person name="Duerre P."/>
            <person name="Daniel R."/>
        </authorList>
    </citation>
    <scope>NUCLEOTIDE SEQUENCE [LARGE SCALE GENOMIC DNA]</scope>
    <source>
        <strain evidence="11 12">DSM 92</strain>
    </source>
</reference>
<proteinExistence type="inferred from homology"/>
<dbReference type="GO" id="GO:0005524">
    <property type="term" value="F:ATP binding"/>
    <property type="evidence" value="ECO:0007669"/>
    <property type="project" value="UniProtKB-UniRule"/>
</dbReference>
<dbReference type="RefSeq" id="WP_156778822.1">
    <property type="nucleotide sequence ID" value="NZ_CP017603.1"/>
</dbReference>
<organism evidence="11 12">
    <name type="scientific">Clostridium formicaceticum</name>
    <dbReference type="NCBI Taxonomy" id="1497"/>
    <lineage>
        <taxon>Bacteria</taxon>
        <taxon>Bacillati</taxon>
        <taxon>Bacillota</taxon>
        <taxon>Clostridia</taxon>
        <taxon>Eubacteriales</taxon>
        <taxon>Clostridiaceae</taxon>
        <taxon>Clostridium</taxon>
    </lineage>
</organism>
<dbReference type="SUPFAM" id="SSF53150">
    <property type="entry name" value="DNA repair protein MutS, domain II"/>
    <property type="match status" value="1"/>
</dbReference>
<evidence type="ECO:0000256" key="2">
    <source>
        <dbReference type="ARBA" id="ARBA00022741"/>
    </source>
</evidence>
<dbReference type="InterPro" id="IPR045076">
    <property type="entry name" value="MutS"/>
</dbReference>
<comment type="function">
    <text evidence="7">This protein is involved in the repair of mismatches in DNA. It is possible that it carries out the mismatch recognition step. This protein has a weak ATPase activity.</text>
</comment>
<dbReference type="NCBIfam" id="TIGR01070">
    <property type="entry name" value="mutS1"/>
    <property type="match status" value="1"/>
</dbReference>
<dbReference type="InterPro" id="IPR036187">
    <property type="entry name" value="DNA_mismatch_repair_MutS_sf"/>
</dbReference>
<gene>
    <name evidence="11" type="primary">mutS_1</name>
    <name evidence="7" type="synonym">mutS</name>
    <name evidence="11" type="ORF">CLFO_20930</name>
</gene>
<evidence type="ECO:0000256" key="5">
    <source>
        <dbReference type="ARBA" id="ARBA00023125"/>
    </source>
</evidence>
<dbReference type="CDD" id="cd03284">
    <property type="entry name" value="ABC_MutS1"/>
    <property type="match status" value="1"/>
</dbReference>
<dbReference type="SMART" id="SM00534">
    <property type="entry name" value="MUTSac"/>
    <property type="match status" value="1"/>
</dbReference>
<dbReference type="NCBIfam" id="NF003810">
    <property type="entry name" value="PRK05399.1"/>
    <property type="match status" value="1"/>
</dbReference>
<keyword evidence="3 7" id="KW-0227">DNA damage</keyword>
<evidence type="ECO:0000256" key="4">
    <source>
        <dbReference type="ARBA" id="ARBA00022840"/>
    </source>
</evidence>
<evidence type="ECO:0000256" key="7">
    <source>
        <dbReference type="HAMAP-Rule" id="MF_00096"/>
    </source>
</evidence>
<evidence type="ECO:0000256" key="1">
    <source>
        <dbReference type="ARBA" id="ARBA00006271"/>
    </source>
</evidence>
<dbReference type="InterPro" id="IPR000432">
    <property type="entry name" value="DNA_mismatch_repair_MutS_C"/>
</dbReference>
<dbReference type="PANTHER" id="PTHR11361">
    <property type="entry name" value="DNA MISMATCH REPAIR PROTEIN MUTS FAMILY MEMBER"/>
    <property type="match status" value="1"/>
</dbReference>
<keyword evidence="2 7" id="KW-0547">Nucleotide-binding</keyword>
<dbReference type="Proteomes" id="UP000192478">
    <property type="component" value="Chromosome"/>
</dbReference>
<dbReference type="SUPFAM" id="SSF52540">
    <property type="entry name" value="P-loop containing nucleoside triphosphate hydrolases"/>
    <property type="match status" value="1"/>
</dbReference>
<keyword evidence="6 7" id="KW-0234">DNA repair</keyword>
<dbReference type="InterPro" id="IPR007695">
    <property type="entry name" value="DNA_mismatch_repair_MutS-lik_N"/>
</dbReference>
<feature type="binding site" evidence="7">
    <location>
        <begin position="623"/>
        <end position="630"/>
    </location>
    <ligand>
        <name>ATP</name>
        <dbReference type="ChEBI" id="CHEBI:30616"/>
    </ligand>
</feature>
<dbReference type="InterPro" id="IPR007861">
    <property type="entry name" value="DNA_mismatch_repair_MutS_clamp"/>
</dbReference>
<dbReference type="Pfam" id="PF05188">
    <property type="entry name" value="MutS_II"/>
    <property type="match status" value="1"/>
</dbReference>
<evidence type="ECO:0000259" key="10">
    <source>
        <dbReference type="PROSITE" id="PS00486"/>
    </source>
</evidence>
<dbReference type="Pfam" id="PF05192">
    <property type="entry name" value="MutS_III"/>
    <property type="match status" value="1"/>
</dbReference>
<name>A0AAC9RLT4_9CLOT</name>
<feature type="domain" description="DNA mismatch repair proteins mutS family" evidence="10">
    <location>
        <begin position="697"/>
        <end position="713"/>
    </location>
</feature>
<keyword evidence="5 7" id="KW-0238">DNA-binding</keyword>
<evidence type="ECO:0000256" key="8">
    <source>
        <dbReference type="NCBIfam" id="TIGR01070"/>
    </source>
</evidence>
<accession>A0AAC9RLT4</accession>
<dbReference type="Gene3D" id="3.40.1170.10">
    <property type="entry name" value="DNA repair protein MutS, domain I"/>
    <property type="match status" value="1"/>
</dbReference>
<dbReference type="SUPFAM" id="SSF55271">
    <property type="entry name" value="DNA repair protein MutS, domain I"/>
    <property type="match status" value="1"/>
</dbReference>
<dbReference type="GO" id="GO:0005829">
    <property type="term" value="C:cytosol"/>
    <property type="evidence" value="ECO:0007669"/>
    <property type="project" value="TreeGrafter"/>
</dbReference>
<dbReference type="EMBL" id="CP020559">
    <property type="protein sequence ID" value="ARE87693.1"/>
    <property type="molecule type" value="Genomic_DNA"/>
</dbReference>
<dbReference type="AlphaFoldDB" id="A0AAC9RLT4"/>
<dbReference type="FunFam" id="3.40.1170.10:FF:000001">
    <property type="entry name" value="DNA mismatch repair protein MutS"/>
    <property type="match status" value="1"/>
</dbReference>
<dbReference type="FunFam" id="3.40.50.300:FF:001579">
    <property type="entry name" value="DNA mismatch repair protein MutS"/>
    <property type="match status" value="1"/>
</dbReference>
<dbReference type="InterPro" id="IPR027417">
    <property type="entry name" value="P-loop_NTPase"/>
</dbReference>
<dbReference type="GO" id="GO:0006298">
    <property type="term" value="P:mismatch repair"/>
    <property type="evidence" value="ECO:0007669"/>
    <property type="project" value="UniProtKB-UniRule"/>
</dbReference>
<dbReference type="Pfam" id="PF01624">
    <property type="entry name" value="MutS_I"/>
    <property type="match status" value="1"/>
</dbReference>
<dbReference type="Gene3D" id="3.30.420.110">
    <property type="entry name" value="MutS, connector domain"/>
    <property type="match status" value="1"/>
</dbReference>
<dbReference type="GO" id="GO:0030983">
    <property type="term" value="F:mismatched DNA binding"/>
    <property type="evidence" value="ECO:0007669"/>
    <property type="project" value="InterPro"/>
</dbReference>
<dbReference type="InterPro" id="IPR036678">
    <property type="entry name" value="MutS_con_dom_sf"/>
</dbReference>